<proteinExistence type="predicted"/>
<sequence>MAAAAAPPPPPHPIPPSHTAPSAIASLPASAPLPDILRVLDRDGGAILTNLASAGDLAAIDADVAAHAARTRSTEGSALHHIIPKQTLTVPGLVGKSPTVARLCAEAPVLQGLRDALLRERFSVIREDVVEEYCVEPLLSISVTLHIGYGAPRQRLHRDDNVHGVRHAGGDAFELAKVSQFGCLIAGCRTTRENGATMFVPGSHRWDDRRVPRIEEVCFAEMEPGSALVFLAACYHGGGSNSVPGEVRKMHGLFFVRGTLRTEENQFLAIPRSKLSGMSEKMLELLGYKKPETVLGIVDNDDPVRDLVGVLERANS</sequence>
<evidence type="ECO:0000256" key="1">
    <source>
        <dbReference type="SAM" id="MobiDB-lite"/>
    </source>
</evidence>
<dbReference type="InterPro" id="IPR008775">
    <property type="entry name" value="Phytyl_CoA_dOase-like"/>
</dbReference>
<name>A0ABR3TAP7_9PEZI</name>
<evidence type="ECO:0000313" key="3">
    <source>
        <dbReference type="Proteomes" id="UP001521184"/>
    </source>
</evidence>
<organism evidence="2 3">
    <name type="scientific">Diplodia intermedia</name>
    <dbReference type="NCBI Taxonomy" id="856260"/>
    <lineage>
        <taxon>Eukaryota</taxon>
        <taxon>Fungi</taxon>
        <taxon>Dikarya</taxon>
        <taxon>Ascomycota</taxon>
        <taxon>Pezizomycotina</taxon>
        <taxon>Dothideomycetes</taxon>
        <taxon>Dothideomycetes incertae sedis</taxon>
        <taxon>Botryosphaeriales</taxon>
        <taxon>Botryosphaeriaceae</taxon>
        <taxon>Diplodia</taxon>
    </lineage>
</organism>
<dbReference type="Gene3D" id="2.60.120.620">
    <property type="entry name" value="q2cbj1_9rhob like domain"/>
    <property type="match status" value="1"/>
</dbReference>
<evidence type="ECO:0008006" key="4">
    <source>
        <dbReference type="Google" id="ProtNLM"/>
    </source>
</evidence>
<dbReference type="SUPFAM" id="SSF51197">
    <property type="entry name" value="Clavaminate synthase-like"/>
    <property type="match status" value="1"/>
</dbReference>
<dbReference type="Proteomes" id="UP001521184">
    <property type="component" value="Unassembled WGS sequence"/>
</dbReference>
<gene>
    <name evidence="2" type="ORF">SLS58_009705</name>
</gene>
<evidence type="ECO:0000313" key="2">
    <source>
        <dbReference type="EMBL" id="KAL1636651.1"/>
    </source>
</evidence>
<feature type="region of interest" description="Disordered" evidence="1">
    <location>
        <begin position="1"/>
        <end position="25"/>
    </location>
</feature>
<dbReference type="EMBL" id="JAKEKT020000099">
    <property type="protein sequence ID" value="KAL1636651.1"/>
    <property type="molecule type" value="Genomic_DNA"/>
</dbReference>
<accession>A0ABR3TAP7</accession>
<protein>
    <recommendedName>
        <fullName evidence="4">Phytanoyl-CoA dioxygenase</fullName>
    </recommendedName>
</protein>
<feature type="compositionally biased region" description="Pro residues" evidence="1">
    <location>
        <begin position="1"/>
        <end position="18"/>
    </location>
</feature>
<reference evidence="2 3" key="1">
    <citation type="journal article" date="2023" name="Plant Dis.">
        <title>First Report of Diplodia intermedia Causing Canker and Dieback Diseases on Apple Trees in Canada.</title>
        <authorList>
            <person name="Ellouze W."/>
            <person name="Ilyukhin E."/>
            <person name="Sulman M."/>
            <person name="Ali S."/>
        </authorList>
    </citation>
    <scope>NUCLEOTIDE SEQUENCE [LARGE SCALE GENOMIC DNA]</scope>
    <source>
        <strain evidence="2 3">M45-28</strain>
    </source>
</reference>
<keyword evidence="3" id="KW-1185">Reference proteome</keyword>
<dbReference type="Pfam" id="PF05721">
    <property type="entry name" value="PhyH"/>
    <property type="match status" value="1"/>
</dbReference>
<comment type="caution">
    <text evidence="2">The sequence shown here is derived from an EMBL/GenBank/DDBJ whole genome shotgun (WGS) entry which is preliminary data.</text>
</comment>